<evidence type="ECO:0000256" key="1">
    <source>
        <dbReference type="SAM" id="Phobius"/>
    </source>
</evidence>
<evidence type="ECO:0000313" key="3">
    <source>
        <dbReference type="EMBL" id="MBC2381377.1"/>
    </source>
</evidence>
<dbReference type="Pfam" id="PF01569">
    <property type="entry name" value="PAP2"/>
    <property type="match status" value="1"/>
</dbReference>
<feature type="transmembrane region" description="Helical" evidence="1">
    <location>
        <begin position="66"/>
        <end position="87"/>
    </location>
</feature>
<dbReference type="Proteomes" id="UP000534677">
    <property type="component" value="Unassembled WGS sequence"/>
</dbReference>
<dbReference type="RefSeq" id="WP_185706888.1">
    <property type="nucleotide sequence ID" value="NZ_JAAXCY010000005.1"/>
</dbReference>
<dbReference type="AlphaFoldDB" id="A0A7X1AMM3"/>
<gene>
    <name evidence="3" type="ORF">HF209_10530</name>
    <name evidence="4" type="ORF">HF257_15270</name>
</gene>
<dbReference type="EMBL" id="JAAXCZ010000004">
    <property type="protein sequence ID" value="MBC2381377.1"/>
    <property type="molecule type" value="Genomic_DNA"/>
</dbReference>
<feature type="transmembrane region" description="Helical" evidence="1">
    <location>
        <begin position="33"/>
        <end position="54"/>
    </location>
</feature>
<evidence type="ECO:0000313" key="5">
    <source>
        <dbReference type="Proteomes" id="UP000520513"/>
    </source>
</evidence>
<keyword evidence="1" id="KW-0812">Transmembrane</keyword>
<dbReference type="InterPro" id="IPR000326">
    <property type="entry name" value="PAP2/HPO"/>
</dbReference>
<sequence length="206" mass="22074">MRAELAQYGGITVMIPAAAIIAVWLWYSNPRALRAWVLTVFATYSLVALSKLLFKGWGLSFEHLDIAVLSGHAMNTSLMVTVGASLVARQFNPTLRWPAALVGLVASLGFSAYCVAPYIHPLNEALAGAVLGATAAFAFLWRIEAAEVKVSPSFIGGGLVVLLLCALVPKYNAELLLNRVAISLSGADQAHQEPSWRLDVTHSKAE</sequence>
<keyword evidence="1" id="KW-0472">Membrane</keyword>
<keyword evidence="6" id="KW-1185">Reference proteome</keyword>
<comment type="caution">
    <text evidence="4">The sequence shown here is derived from an EMBL/GenBank/DDBJ whole genome shotgun (WGS) entry which is preliminary data.</text>
</comment>
<feature type="transmembrane region" description="Helical" evidence="1">
    <location>
        <begin position="99"/>
        <end position="119"/>
    </location>
</feature>
<organism evidence="4 5">
    <name type="scientific">Pseudomonas cremoris</name>
    <dbReference type="NCBI Taxonomy" id="2724178"/>
    <lineage>
        <taxon>Bacteria</taxon>
        <taxon>Pseudomonadati</taxon>
        <taxon>Pseudomonadota</taxon>
        <taxon>Gammaproteobacteria</taxon>
        <taxon>Pseudomonadales</taxon>
        <taxon>Pseudomonadaceae</taxon>
        <taxon>Pseudomonas</taxon>
    </lineage>
</organism>
<accession>A0A7X1AMM3</accession>
<evidence type="ECO:0000313" key="6">
    <source>
        <dbReference type="Proteomes" id="UP000534677"/>
    </source>
</evidence>
<feature type="transmembrane region" description="Helical" evidence="1">
    <location>
        <begin position="125"/>
        <end position="143"/>
    </location>
</feature>
<reference evidence="5 6" key="1">
    <citation type="submission" date="2020-04" db="EMBL/GenBank/DDBJ databases">
        <title>Pseudomonas crami sp. nov., a novel proteolytic bacterial species isolated from cream.</title>
        <authorList>
            <person name="Hofmann K."/>
            <person name="Woller A."/>
            <person name="Huptas C."/>
            <person name="Wenning M."/>
            <person name="Scherer S."/>
            <person name="Doll E.V."/>
        </authorList>
    </citation>
    <scope>NUCLEOTIDE SEQUENCE [LARGE SCALE GENOMIC DNA]</scope>
    <source>
        <strain evidence="3 6">WS 5096</strain>
        <strain evidence="4 5">WS 5106</strain>
    </source>
</reference>
<feature type="transmembrane region" description="Helical" evidence="1">
    <location>
        <begin position="6"/>
        <end position="26"/>
    </location>
</feature>
<evidence type="ECO:0000259" key="2">
    <source>
        <dbReference type="Pfam" id="PF01569"/>
    </source>
</evidence>
<dbReference type="Proteomes" id="UP000520513">
    <property type="component" value="Unassembled WGS sequence"/>
</dbReference>
<evidence type="ECO:0000313" key="4">
    <source>
        <dbReference type="EMBL" id="MBC2407366.1"/>
    </source>
</evidence>
<keyword evidence="1" id="KW-1133">Transmembrane helix</keyword>
<protein>
    <recommendedName>
        <fullName evidence="2">Phosphatidic acid phosphatase type 2/haloperoxidase domain-containing protein</fullName>
    </recommendedName>
</protein>
<feature type="domain" description="Phosphatidic acid phosphatase type 2/haloperoxidase" evidence="2">
    <location>
        <begin position="69"/>
        <end position="142"/>
    </location>
</feature>
<feature type="transmembrane region" description="Helical" evidence="1">
    <location>
        <begin position="150"/>
        <end position="169"/>
    </location>
</feature>
<proteinExistence type="predicted"/>
<name>A0A7X1AMM3_9PSED</name>
<dbReference type="EMBL" id="JAAXCY010000005">
    <property type="protein sequence ID" value="MBC2407366.1"/>
    <property type="molecule type" value="Genomic_DNA"/>
</dbReference>